<evidence type="ECO:0000256" key="5">
    <source>
        <dbReference type="ARBA" id="ARBA00023002"/>
    </source>
</evidence>
<comment type="pathway">
    <text evidence="1">Cofactor biosynthesis; tetrahydrofolate biosynthesis; 5,6,7,8-tetrahydrofolate from 7,8-dihydrofolate: step 1/1.</text>
</comment>
<protein>
    <recommendedName>
        <fullName evidence="2">dihydrofolate reductase</fullName>
        <ecNumber evidence="2">1.5.1.3</ecNumber>
    </recommendedName>
</protein>
<dbReference type="InterPro" id="IPR001796">
    <property type="entry name" value="DHFR_dom"/>
</dbReference>
<reference evidence="8 9" key="1">
    <citation type="submission" date="2016-02" db="EMBL/GenBank/DDBJ databases">
        <title>Complete genome sequence of a polyvalent bacteriophage, SEGD1, simultaneously inhibiting both Salmonella enterica and Escherichia coli O157:H7.</title>
        <authorList>
            <person name="Fan J."/>
            <person name="Ma J."/>
        </authorList>
    </citation>
    <scope>NUCLEOTIDE SEQUENCE [LARGE SCALE GENOMIC DNA]</scope>
</reference>
<sequence>MKLSIIVAMDRNNAIGKNNELPWRLPADLANFKAITTGKNVIMGSKTWESLGCRPLPNRGNLIVTRNPESYISGREEHTDMRLVTYHTSIDLAIKALERIEKDTGKEQEVMIIGGASVYQQTLARADRIYLSRIDIAVEGADAFFPEIDRDVFQVDYTMTHLPDGQKHTHRWTYQILNRIAGV</sequence>
<name>A0A142IIC1_9CAUD</name>
<keyword evidence="4" id="KW-0521">NADP</keyword>
<dbReference type="EMBL" id="KU726251">
    <property type="protein sequence ID" value="AMR59709.1"/>
    <property type="molecule type" value="Genomic_DNA"/>
</dbReference>
<evidence type="ECO:0000256" key="2">
    <source>
        <dbReference type="ARBA" id="ARBA00012856"/>
    </source>
</evidence>
<dbReference type="InterPro" id="IPR024072">
    <property type="entry name" value="DHFR-like_dom_sf"/>
</dbReference>
<dbReference type="PROSITE" id="PS51330">
    <property type="entry name" value="DHFR_2"/>
    <property type="match status" value="1"/>
</dbReference>
<dbReference type="Proteomes" id="UP000223976">
    <property type="component" value="Segment"/>
</dbReference>
<dbReference type="GO" id="GO:0050661">
    <property type="term" value="F:NADP binding"/>
    <property type="evidence" value="ECO:0007669"/>
    <property type="project" value="InterPro"/>
</dbReference>
<proteinExistence type="inferred from homology"/>
<dbReference type="PIRSF" id="PIRSF000194">
    <property type="entry name" value="DHFR"/>
    <property type="match status" value="1"/>
</dbReference>
<dbReference type="PRINTS" id="PR00070">
    <property type="entry name" value="DHFR"/>
</dbReference>
<dbReference type="Pfam" id="PF00186">
    <property type="entry name" value="DHFR_1"/>
    <property type="match status" value="1"/>
</dbReference>
<evidence type="ECO:0000313" key="9">
    <source>
        <dbReference type="Proteomes" id="UP000223976"/>
    </source>
</evidence>
<dbReference type="InterPro" id="IPR012259">
    <property type="entry name" value="DHFR"/>
</dbReference>
<dbReference type="PANTHER" id="PTHR48069:SF3">
    <property type="entry name" value="DIHYDROFOLATE REDUCTASE"/>
    <property type="match status" value="1"/>
</dbReference>
<dbReference type="PROSITE" id="PS00075">
    <property type="entry name" value="DHFR_1"/>
    <property type="match status" value="1"/>
</dbReference>
<evidence type="ECO:0000313" key="8">
    <source>
        <dbReference type="EMBL" id="AMR59709.1"/>
    </source>
</evidence>
<dbReference type="InterPro" id="IPR017925">
    <property type="entry name" value="DHFR_CS"/>
</dbReference>
<dbReference type="GO" id="GO:0006730">
    <property type="term" value="P:one-carbon metabolic process"/>
    <property type="evidence" value="ECO:0007669"/>
    <property type="project" value="UniProtKB-KW"/>
</dbReference>
<evidence type="ECO:0000259" key="7">
    <source>
        <dbReference type="PROSITE" id="PS51330"/>
    </source>
</evidence>
<dbReference type="Gene3D" id="3.40.430.10">
    <property type="entry name" value="Dihydrofolate Reductase, subunit A"/>
    <property type="match status" value="1"/>
</dbReference>
<dbReference type="GO" id="GO:0004146">
    <property type="term" value="F:dihydrofolate reductase activity"/>
    <property type="evidence" value="ECO:0007669"/>
    <property type="project" value="UniProtKB-EC"/>
</dbReference>
<dbReference type="SUPFAM" id="SSF53597">
    <property type="entry name" value="Dihydrofolate reductase-like"/>
    <property type="match status" value="1"/>
</dbReference>
<keyword evidence="3" id="KW-0554">One-carbon metabolism</keyword>
<organism evidence="8 9">
    <name type="scientific">Enterobacteria phage SEGD1</name>
    <dbReference type="NCBI Taxonomy" id="1805456"/>
    <lineage>
        <taxon>Viruses</taxon>
        <taxon>Duplodnaviria</taxon>
        <taxon>Heunggongvirae</taxon>
        <taxon>Uroviricota</taxon>
        <taxon>Caudoviricetes</taxon>
        <taxon>Chimalliviridae</taxon>
        <taxon>Seoulvirus</taxon>
        <taxon>Seoulvirus SPN3US</taxon>
    </lineage>
</organism>
<comment type="similarity">
    <text evidence="6">Belongs to the dihydrofolate reductase family.</text>
</comment>
<dbReference type="GO" id="GO:0046655">
    <property type="term" value="P:folic acid metabolic process"/>
    <property type="evidence" value="ECO:0007669"/>
    <property type="project" value="TreeGrafter"/>
</dbReference>
<dbReference type="GO" id="GO:0046452">
    <property type="term" value="P:dihydrofolate metabolic process"/>
    <property type="evidence" value="ECO:0007669"/>
    <property type="project" value="TreeGrafter"/>
</dbReference>
<accession>A0A142IIC1</accession>
<dbReference type="CDD" id="cd00209">
    <property type="entry name" value="DHFR"/>
    <property type="match status" value="1"/>
</dbReference>
<dbReference type="EC" id="1.5.1.3" evidence="2"/>
<evidence type="ECO:0000256" key="1">
    <source>
        <dbReference type="ARBA" id="ARBA00004903"/>
    </source>
</evidence>
<keyword evidence="5" id="KW-0560">Oxidoreductase</keyword>
<feature type="domain" description="DHFR" evidence="7">
    <location>
        <begin position="2"/>
        <end position="179"/>
    </location>
</feature>
<evidence type="ECO:0000256" key="4">
    <source>
        <dbReference type="ARBA" id="ARBA00022857"/>
    </source>
</evidence>
<gene>
    <name evidence="8" type="ORF">SEGD1_060</name>
</gene>
<dbReference type="GO" id="GO:0046654">
    <property type="term" value="P:tetrahydrofolate biosynthetic process"/>
    <property type="evidence" value="ECO:0007669"/>
    <property type="project" value="InterPro"/>
</dbReference>
<evidence type="ECO:0000256" key="3">
    <source>
        <dbReference type="ARBA" id="ARBA00022563"/>
    </source>
</evidence>
<dbReference type="PANTHER" id="PTHR48069">
    <property type="entry name" value="DIHYDROFOLATE REDUCTASE"/>
    <property type="match status" value="1"/>
</dbReference>
<evidence type="ECO:0000256" key="6">
    <source>
        <dbReference type="RuleBase" id="RU004474"/>
    </source>
</evidence>